<gene>
    <name evidence="10" type="primary">lolA</name>
    <name evidence="11" type="ORF">EDC38_1057</name>
</gene>
<evidence type="ECO:0000256" key="2">
    <source>
        <dbReference type="ARBA" id="ARBA00007615"/>
    </source>
</evidence>
<comment type="subcellular location">
    <subcellularLocation>
        <location evidence="1 10">Periplasm</location>
    </subcellularLocation>
</comment>
<dbReference type="InterPro" id="IPR004564">
    <property type="entry name" value="OM_lipoprot_carrier_LolA-like"/>
</dbReference>
<dbReference type="InterPro" id="IPR029046">
    <property type="entry name" value="LolA/LolB/LppX"/>
</dbReference>
<dbReference type="Pfam" id="PF03548">
    <property type="entry name" value="LolA"/>
    <property type="match status" value="1"/>
</dbReference>
<accession>A0A3N1NYI2</accession>
<dbReference type="GO" id="GO:0042953">
    <property type="term" value="P:lipoprotein transport"/>
    <property type="evidence" value="ECO:0007669"/>
    <property type="project" value="InterPro"/>
</dbReference>
<dbReference type="GO" id="GO:0030288">
    <property type="term" value="C:outer membrane-bounded periplasmic space"/>
    <property type="evidence" value="ECO:0007669"/>
    <property type="project" value="TreeGrafter"/>
</dbReference>
<evidence type="ECO:0000256" key="4">
    <source>
        <dbReference type="ARBA" id="ARBA00014035"/>
    </source>
</evidence>
<keyword evidence="5 10" id="KW-0813">Transport</keyword>
<dbReference type="AlphaFoldDB" id="A0A3N1NYI2"/>
<dbReference type="GO" id="GO:0044874">
    <property type="term" value="P:lipoprotein localization to outer membrane"/>
    <property type="evidence" value="ECO:0007669"/>
    <property type="project" value="UniProtKB-UniRule"/>
</dbReference>
<dbReference type="Gene3D" id="2.50.20.10">
    <property type="entry name" value="Lipoprotein localisation LolA/LolB/LppX"/>
    <property type="match status" value="1"/>
</dbReference>
<keyword evidence="9 10" id="KW-0143">Chaperone</keyword>
<comment type="caution">
    <text evidence="11">The sequence shown here is derived from an EMBL/GenBank/DDBJ whole genome shotgun (WGS) entry which is preliminary data.</text>
</comment>
<feature type="signal peptide" evidence="10">
    <location>
        <begin position="1"/>
        <end position="21"/>
    </location>
</feature>
<evidence type="ECO:0000256" key="10">
    <source>
        <dbReference type="HAMAP-Rule" id="MF_00240"/>
    </source>
</evidence>
<evidence type="ECO:0000256" key="1">
    <source>
        <dbReference type="ARBA" id="ARBA00004418"/>
    </source>
</evidence>
<reference evidence="11 12" key="1">
    <citation type="submission" date="2018-11" db="EMBL/GenBank/DDBJ databases">
        <title>Genomic Encyclopedia of Type Strains, Phase IV (KMG-IV): sequencing the most valuable type-strain genomes for metagenomic binning, comparative biology and taxonomic classification.</title>
        <authorList>
            <person name="Goeker M."/>
        </authorList>
    </citation>
    <scope>NUCLEOTIDE SEQUENCE [LARGE SCALE GENOMIC DNA]</scope>
    <source>
        <strain evidence="11 12">DSM 16974</strain>
    </source>
</reference>
<dbReference type="Proteomes" id="UP000273643">
    <property type="component" value="Unassembled WGS sequence"/>
</dbReference>
<evidence type="ECO:0000256" key="9">
    <source>
        <dbReference type="ARBA" id="ARBA00023186"/>
    </source>
</evidence>
<dbReference type="EMBL" id="RJUK01000001">
    <property type="protein sequence ID" value="ROQ20451.1"/>
    <property type="molecule type" value="Genomic_DNA"/>
</dbReference>
<dbReference type="RefSeq" id="WP_123637602.1">
    <property type="nucleotide sequence ID" value="NZ_RJUK01000001.1"/>
</dbReference>
<evidence type="ECO:0000256" key="3">
    <source>
        <dbReference type="ARBA" id="ARBA00011245"/>
    </source>
</evidence>
<keyword evidence="12" id="KW-1185">Reference proteome</keyword>
<comment type="subunit">
    <text evidence="3 10">Monomer.</text>
</comment>
<sequence precursor="true">MNRLYALITSTLLLLSTPLHADSTAELRSRLDAMTSLQGEFTQVLIDMDGEVLEESSGDFAMARPGKFDWHTREPFEQRLVSDHESIWLYDPDLMQVTVREFDEELQDTPALILSDELTALNEQFEITDTVTDEGWDAFRLEPKDDDSLFAALVLTFDGNLLREIRMDDNLDQITRFTLSDLKRNESIDDGRFTFEVPDGVDVLVD</sequence>
<name>A0A3N1NYI2_9GAMM</name>
<evidence type="ECO:0000313" key="11">
    <source>
        <dbReference type="EMBL" id="ROQ20451.1"/>
    </source>
</evidence>
<evidence type="ECO:0000256" key="7">
    <source>
        <dbReference type="ARBA" id="ARBA00022764"/>
    </source>
</evidence>
<protein>
    <recommendedName>
        <fullName evidence="4 10">Outer-membrane lipoprotein carrier protein</fullName>
    </recommendedName>
</protein>
<comment type="function">
    <text evidence="10">Participates in the translocation of lipoproteins from the inner membrane to the outer membrane. Only forms a complex with a lipoprotein if the residue after the N-terminal Cys is not an aspartate (The Asp acts as a targeting signal to indicate that the lipoprotein should stay in the inner membrane).</text>
</comment>
<keyword evidence="8 10" id="KW-0653">Protein transport</keyword>
<dbReference type="PANTHER" id="PTHR35869">
    <property type="entry name" value="OUTER-MEMBRANE LIPOPROTEIN CARRIER PROTEIN"/>
    <property type="match status" value="1"/>
</dbReference>
<dbReference type="PANTHER" id="PTHR35869:SF1">
    <property type="entry name" value="OUTER-MEMBRANE LIPOPROTEIN CARRIER PROTEIN"/>
    <property type="match status" value="1"/>
</dbReference>
<evidence type="ECO:0000256" key="8">
    <source>
        <dbReference type="ARBA" id="ARBA00022927"/>
    </source>
</evidence>
<organism evidence="11 12">
    <name type="scientific">Marinimicrobium koreense</name>
    <dbReference type="NCBI Taxonomy" id="306545"/>
    <lineage>
        <taxon>Bacteria</taxon>
        <taxon>Pseudomonadati</taxon>
        <taxon>Pseudomonadota</taxon>
        <taxon>Gammaproteobacteria</taxon>
        <taxon>Cellvibrionales</taxon>
        <taxon>Cellvibrionaceae</taxon>
        <taxon>Marinimicrobium</taxon>
    </lineage>
</organism>
<keyword evidence="7 10" id="KW-0574">Periplasm</keyword>
<evidence type="ECO:0000256" key="6">
    <source>
        <dbReference type="ARBA" id="ARBA00022729"/>
    </source>
</evidence>
<evidence type="ECO:0000313" key="12">
    <source>
        <dbReference type="Proteomes" id="UP000273643"/>
    </source>
</evidence>
<dbReference type="InterPro" id="IPR018323">
    <property type="entry name" value="OM_lipoprot_carrier_LolA_Pbac"/>
</dbReference>
<evidence type="ECO:0000256" key="5">
    <source>
        <dbReference type="ARBA" id="ARBA00022448"/>
    </source>
</evidence>
<proteinExistence type="inferred from homology"/>
<dbReference type="HAMAP" id="MF_00240">
    <property type="entry name" value="LolA"/>
    <property type="match status" value="1"/>
</dbReference>
<dbReference type="OrthoDB" id="9787361at2"/>
<comment type="similarity">
    <text evidence="2 10">Belongs to the LolA family.</text>
</comment>
<keyword evidence="6 10" id="KW-0732">Signal</keyword>
<dbReference type="NCBIfam" id="TIGR00547">
    <property type="entry name" value="lolA"/>
    <property type="match status" value="1"/>
</dbReference>
<dbReference type="SUPFAM" id="SSF89392">
    <property type="entry name" value="Prokaryotic lipoproteins and lipoprotein localization factors"/>
    <property type="match status" value="1"/>
</dbReference>
<dbReference type="CDD" id="cd16325">
    <property type="entry name" value="LolA"/>
    <property type="match status" value="1"/>
</dbReference>
<feature type="chain" id="PRO_5018343784" description="Outer-membrane lipoprotein carrier protein" evidence="10">
    <location>
        <begin position="22"/>
        <end position="206"/>
    </location>
</feature>
<keyword evidence="11" id="KW-0449">Lipoprotein</keyword>